<evidence type="ECO:0000313" key="2">
    <source>
        <dbReference type="RefSeq" id="XP_010779303.1"/>
    </source>
</evidence>
<gene>
    <name evidence="2" type="primary">LOC104953957</name>
</gene>
<dbReference type="Proteomes" id="UP000504611">
    <property type="component" value="Unplaced"/>
</dbReference>
<dbReference type="OrthoDB" id="6412627at2759"/>
<dbReference type="GeneID" id="104953957"/>
<dbReference type="RefSeq" id="XP_010779303.1">
    <property type="nucleotide sequence ID" value="XM_010781001.1"/>
</dbReference>
<protein>
    <submittedName>
        <fullName evidence="2">Abhydrolase domain-containing protein 16A-like</fullName>
    </submittedName>
</protein>
<sequence>MNLLTVCCRGPEDVMSNRGNDLLLKLLQFRYPKIMTEEGVRVVRQWLGSSNPIEEASVYSGYEVDDDWCVSVLQSYQAEGDVLFPWSVGEDMAMEGRRQLALFLARKYMRNFETTHCTPLPASEFHSPWRL</sequence>
<dbReference type="AlphaFoldDB" id="A0A6I9NWU6"/>
<reference evidence="2" key="1">
    <citation type="submission" date="2025-08" db="UniProtKB">
        <authorList>
            <consortium name="RefSeq"/>
        </authorList>
    </citation>
    <scope>IDENTIFICATION</scope>
    <source>
        <tissue evidence="2">Muscle</tissue>
    </source>
</reference>
<keyword evidence="1" id="KW-1185">Reference proteome</keyword>
<dbReference type="KEGG" id="ncc:104953957"/>
<proteinExistence type="predicted"/>
<accession>A0A6I9NWU6</accession>
<organism evidence="1 2">
    <name type="scientific">Notothenia coriiceps</name>
    <name type="common">black rockcod</name>
    <dbReference type="NCBI Taxonomy" id="8208"/>
    <lineage>
        <taxon>Eukaryota</taxon>
        <taxon>Metazoa</taxon>
        <taxon>Chordata</taxon>
        <taxon>Craniata</taxon>
        <taxon>Vertebrata</taxon>
        <taxon>Euteleostomi</taxon>
        <taxon>Actinopterygii</taxon>
        <taxon>Neopterygii</taxon>
        <taxon>Teleostei</taxon>
        <taxon>Neoteleostei</taxon>
        <taxon>Acanthomorphata</taxon>
        <taxon>Eupercaria</taxon>
        <taxon>Perciformes</taxon>
        <taxon>Notothenioidei</taxon>
        <taxon>Nototheniidae</taxon>
        <taxon>Notothenia</taxon>
    </lineage>
</organism>
<name>A0A6I9NWU6_9TELE</name>
<evidence type="ECO:0000313" key="1">
    <source>
        <dbReference type="Proteomes" id="UP000504611"/>
    </source>
</evidence>